<reference evidence="2 3" key="1">
    <citation type="submission" date="2018-03" db="EMBL/GenBank/DDBJ databases">
        <title>Genomic Encyclopedia of Archaeal and Bacterial Type Strains, Phase II (KMG-II): from individual species to whole genera.</title>
        <authorList>
            <person name="Goeker M."/>
        </authorList>
    </citation>
    <scope>NUCLEOTIDE SEQUENCE [LARGE SCALE GENOMIC DNA]</scope>
    <source>
        <strain evidence="2 3">DSM 45312</strain>
    </source>
</reference>
<evidence type="ECO:0000313" key="3">
    <source>
        <dbReference type="Proteomes" id="UP000240542"/>
    </source>
</evidence>
<evidence type="ECO:0000256" key="1">
    <source>
        <dbReference type="SAM" id="Phobius"/>
    </source>
</evidence>
<organism evidence="2 3">
    <name type="scientific">Murinocardiopsis flavida</name>
    <dbReference type="NCBI Taxonomy" id="645275"/>
    <lineage>
        <taxon>Bacteria</taxon>
        <taxon>Bacillati</taxon>
        <taxon>Actinomycetota</taxon>
        <taxon>Actinomycetes</taxon>
        <taxon>Streptosporangiales</taxon>
        <taxon>Nocardiopsidaceae</taxon>
        <taxon>Murinocardiopsis</taxon>
    </lineage>
</organism>
<keyword evidence="1" id="KW-0812">Transmembrane</keyword>
<evidence type="ECO:0000313" key="2">
    <source>
        <dbReference type="EMBL" id="PSK92338.1"/>
    </source>
</evidence>
<dbReference type="EMBL" id="PYGA01000018">
    <property type="protein sequence ID" value="PSK92338.1"/>
    <property type="molecule type" value="Genomic_DNA"/>
</dbReference>
<keyword evidence="1" id="KW-1133">Transmembrane helix</keyword>
<dbReference type="Proteomes" id="UP000240542">
    <property type="component" value="Unassembled WGS sequence"/>
</dbReference>
<sequence>MFRQFVSENNEPEAAPRRPIVPYLLIALVVVVAIGIIASVVMMWS</sequence>
<protein>
    <submittedName>
        <fullName evidence="2">Uncharacterized protein</fullName>
    </submittedName>
</protein>
<keyword evidence="3" id="KW-1185">Reference proteome</keyword>
<name>A0A2P8D551_9ACTN</name>
<dbReference type="AlphaFoldDB" id="A0A2P8D551"/>
<feature type="transmembrane region" description="Helical" evidence="1">
    <location>
        <begin position="20"/>
        <end position="44"/>
    </location>
</feature>
<gene>
    <name evidence="2" type="ORF">CLV63_11897</name>
</gene>
<comment type="caution">
    <text evidence="2">The sequence shown here is derived from an EMBL/GenBank/DDBJ whole genome shotgun (WGS) entry which is preliminary data.</text>
</comment>
<accession>A0A2P8D551</accession>
<proteinExistence type="predicted"/>
<keyword evidence="1" id="KW-0472">Membrane</keyword>